<dbReference type="Gene3D" id="3.30.420.10">
    <property type="entry name" value="Ribonuclease H-like superfamily/Ribonuclease H"/>
    <property type="match status" value="1"/>
</dbReference>
<dbReference type="InterPro" id="IPR044730">
    <property type="entry name" value="RNase_H-like_dom_plant"/>
</dbReference>
<evidence type="ECO:0000313" key="2">
    <source>
        <dbReference type="EMBL" id="VAI47995.1"/>
    </source>
</evidence>
<evidence type="ECO:0000313" key="3">
    <source>
        <dbReference type="Proteomes" id="UP000324705"/>
    </source>
</evidence>
<dbReference type="PANTHER" id="PTHR47074:SF11">
    <property type="entry name" value="REVERSE TRANSCRIPTASE-LIKE PROTEIN"/>
    <property type="match status" value="1"/>
</dbReference>
<feature type="domain" description="RNase H type-1" evidence="1">
    <location>
        <begin position="20"/>
        <end position="141"/>
    </location>
</feature>
<sequence length="170" mass="19091">MTELPETKWRKPDPRFIKLNVDAAFFAHEGIGATAAILRDNRGNFIAAHCKFIAIAADAITTKAMAMRDGLLFANSLGFSRIEVESDSLQVINFCSGQTRWWDEAAVVFAECIDICSSIGKVTFKHCLRSYNNVAHVLANHSYHNKSSFSWLDEPLDFLMRKLVDDVSVF</sequence>
<keyword evidence="3" id="KW-1185">Reference proteome</keyword>
<name>A0A9R0Y4C1_TRITD</name>
<dbReference type="InterPro" id="IPR052929">
    <property type="entry name" value="RNase_H-like_EbsB-rel"/>
</dbReference>
<dbReference type="InterPro" id="IPR036397">
    <property type="entry name" value="RNaseH_sf"/>
</dbReference>
<dbReference type="Proteomes" id="UP000324705">
    <property type="component" value="Chromosome 6A"/>
</dbReference>
<dbReference type="GO" id="GO:0004523">
    <property type="term" value="F:RNA-DNA hybrid ribonuclease activity"/>
    <property type="evidence" value="ECO:0007669"/>
    <property type="project" value="InterPro"/>
</dbReference>
<dbReference type="AlphaFoldDB" id="A0A9R0Y4C1"/>
<dbReference type="GO" id="GO:0003676">
    <property type="term" value="F:nucleic acid binding"/>
    <property type="evidence" value="ECO:0007669"/>
    <property type="project" value="InterPro"/>
</dbReference>
<evidence type="ECO:0000259" key="1">
    <source>
        <dbReference type="Pfam" id="PF13456"/>
    </source>
</evidence>
<protein>
    <recommendedName>
        <fullName evidence="1">RNase H type-1 domain-containing protein</fullName>
    </recommendedName>
</protein>
<dbReference type="EMBL" id="LT934121">
    <property type="protein sequence ID" value="VAI47995.1"/>
    <property type="molecule type" value="Genomic_DNA"/>
</dbReference>
<gene>
    <name evidence="2" type="ORF">TRITD_6Av1G163040</name>
</gene>
<reference evidence="2 3" key="1">
    <citation type="submission" date="2017-09" db="EMBL/GenBank/DDBJ databases">
        <authorList>
            <consortium name="International Durum Wheat Genome Sequencing Consortium (IDWGSC)"/>
            <person name="Milanesi L."/>
        </authorList>
    </citation>
    <scope>NUCLEOTIDE SEQUENCE [LARGE SCALE GENOMIC DNA]</scope>
    <source>
        <strain evidence="3">cv. Svevo</strain>
    </source>
</reference>
<dbReference type="InterPro" id="IPR012337">
    <property type="entry name" value="RNaseH-like_sf"/>
</dbReference>
<dbReference type="InterPro" id="IPR002156">
    <property type="entry name" value="RNaseH_domain"/>
</dbReference>
<dbReference type="Gramene" id="TRITD6Av1G163040.1">
    <property type="protein sequence ID" value="TRITD6Av1G163040.1"/>
    <property type="gene ID" value="TRITD6Av1G163040"/>
</dbReference>
<accession>A0A9R0Y4C1</accession>
<proteinExistence type="predicted"/>
<dbReference type="PANTHER" id="PTHR47074">
    <property type="entry name" value="BNAC02G40300D PROTEIN"/>
    <property type="match status" value="1"/>
</dbReference>
<dbReference type="Pfam" id="PF13456">
    <property type="entry name" value="RVT_3"/>
    <property type="match status" value="1"/>
</dbReference>
<dbReference type="OMA" id="GMINIDI"/>
<organism evidence="2 3">
    <name type="scientific">Triticum turgidum subsp. durum</name>
    <name type="common">Durum wheat</name>
    <name type="synonym">Triticum durum</name>
    <dbReference type="NCBI Taxonomy" id="4567"/>
    <lineage>
        <taxon>Eukaryota</taxon>
        <taxon>Viridiplantae</taxon>
        <taxon>Streptophyta</taxon>
        <taxon>Embryophyta</taxon>
        <taxon>Tracheophyta</taxon>
        <taxon>Spermatophyta</taxon>
        <taxon>Magnoliopsida</taxon>
        <taxon>Liliopsida</taxon>
        <taxon>Poales</taxon>
        <taxon>Poaceae</taxon>
        <taxon>BOP clade</taxon>
        <taxon>Pooideae</taxon>
        <taxon>Triticodae</taxon>
        <taxon>Triticeae</taxon>
        <taxon>Triticinae</taxon>
        <taxon>Triticum</taxon>
    </lineage>
</organism>
<dbReference type="CDD" id="cd06222">
    <property type="entry name" value="RNase_H_like"/>
    <property type="match status" value="1"/>
</dbReference>
<dbReference type="SUPFAM" id="SSF53098">
    <property type="entry name" value="Ribonuclease H-like"/>
    <property type="match status" value="1"/>
</dbReference>